<evidence type="ECO:0000313" key="3">
    <source>
        <dbReference type="Proteomes" id="UP000828390"/>
    </source>
</evidence>
<gene>
    <name evidence="2" type="ORF">DPMN_185896</name>
</gene>
<dbReference type="Proteomes" id="UP000828390">
    <property type="component" value="Unassembled WGS sequence"/>
</dbReference>
<feature type="chain" id="PRO_5038866738" evidence="1">
    <location>
        <begin position="19"/>
        <end position="69"/>
    </location>
</feature>
<dbReference type="AlphaFoldDB" id="A0A9D4I8V5"/>
<evidence type="ECO:0000313" key="2">
    <source>
        <dbReference type="EMBL" id="KAH3751343.1"/>
    </source>
</evidence>
<name>A0A9D4I8V5_DREPO</name>
<keyword evidence="3" id="KW-1185">Reference proteome</keyword>
<reference evidence="2" key="1">
    <citation type="journal article" date="2019" name="bioRxiv">
        <title>The Genome of the Zebra Mussel, Dreissena polymorpha: A Resource for Invasive Species Research.</title>
        <authorList>
            <person name="McCartney M.A."/>
            <person name="Auch B."/>
            <person name="Kono T."/>
            <person name="Mallez S."/>
            <person name="Zhang Y."/>
            <person name="Obille A."/>
            <person name="Becker A."/>
            <person name="Abrahante J.E."/>
            <person name="Garbe J."/>
            <person name="Badalamenti J.P."/>
            <person name="Herman A."/>
            <person name="Mangelson H."/>
            <person name="Liachko I."/>
            <person name="Sullivan S."/>
            <person name="Sone E.D."/>
            <person name="Koren S."/>
            <person name="Silverstein K.A.T."/>
            <person name="Beckman K.B."/>
            <person name="Gohl D.M."/>
        </authorList>
    </citation>
    <scope>NUCLEOTIDE SEQUENCE</scope>
    <source>
        <strain evidence="2">Duluth1</strain>
        <tissue evidence="2">Whole animal</tissue>
    </source>
</reference>
<organism evidence="2 3">
    <name type="scientific">Dreissena polymorpha</name>
    <name type="common">Zebra mussel</name>
    <name type="synonym">Mytilus polymorpha</name>
    <dbReference type="NCBI Taxonomy" id="45954"/>
    <lineage>
        <taxon>Eukaryota</taxon>
        <taxon>Metazoa</taxon>
        <taxon>Spiralia</taxon>
        <taxon>Lophotrochozoa</taxon>
        <taxon>Mollusca</taxon>
        <taxon>Bivalvia</taxon>
        <taxon>Autobranchia</taxon>
        <taxon>Heteroconchia</taxon>
        <taxon>Euheterodonta</taxon>
        <taxon>Imparidentia</taxon>
        <taxon>Neoheterodontei</taxon>
        <taxon>Myida</taxon>
        <taxon>Dreissenoidea</taxon>
        <taxon>Dreissenidae</taxon>
        <taxon>Dreissena</taxon>
    </lineage>
</organism>
<protein>
    <submittedName>
        <fullName evidence="2">Uncharacterized protein</fullName>
    </submittedName>
</protein>
<proteinExistence type="predicted"/>
<dbReference type="EMBL" id="JAIWYP010000010">
    <property type="protein sequence ID" value="KAH3751343.1"/>
    <property type="molecule type" value="Genomic_DNA"/>
</dbReference>
<feature type="signal peptide" evidence="1">
    <location>
        <begin position="1"/>
        <end position="18"/>
    </location>
</feature>
<accession>A0A9D4I8V5</accession>
<evidence type="ECO:0000256" key="1">
    <source>
        <dbReference type="SAM" id="SignalP"/>
    </source>
</evidence>
<comment type="caution">
    <text evidence="2">The sequence shown here is derived from an EMBL/GenBank/DDBJ whole genome shotgun (WGS) entry which is preliminary data.</text>
</comment>
<reference evidence="2" key="2">
    <citation type="submission" date="2020-11" db="EMBL/GenBank/DDBJ databases">
        <authorList>
            <person name="McCartney M.A."/>
            <person name="Auch B."/>
            <person name="Kono T."/>
            <person name="Mallez S."/>
            <person name="Becker A."/>
            <person name="Gohl D.M."/>
            <person name="Silverstein K.A.T."/>
            <person name="Koren S."/>
            <person name="Bechman K.B."/>
            <person name="Herman A."/>
            <person name="Abrahante J.E."/>
            <person name="Garbe J."/>
        </authorList>
    </citation>
    <scope>NUCLEOTIDE SEQUENCE</scope>
    <source>
        <strain evidence="2">Duluth1</strain>
        <tissue evidence="2">Whole animal</tissue>
    </source>
</reference>
<keyword evidence="1" id="KW-0732">Signal</keyword>
<sequence>MWFSIALSVCNFFSSVYTADNVVAKSLEHATKVLSRFGKFECAEDAIKRGEFKAPCTSLFASSNTLRGV</sequence>